<feature type="non-terminal residue" evidence="2">
    <location>
        <position position="71"/>
    </location>
</feature>
<protein>
    <submittedName>
        <fullName evidence="2">Uncharacterized protein</fullName>
    </submittedName>
</protein>
<gene>
    <name evidence="2" type="ORF">HMPREF0549_0564</name>
</gene>
<dbReference type="EMBL" id="ACGV01000050">
    <property type="protein sequence ID" value="EEJ40989.1"/>
    <property type="molecule type" value="Genomic_DNA"/>
</dbReference>
<sequence length="71" mass="7585">RVPGNVPLRRESRVPRSELDAEGSKDALVCDVAAEMAAIGKAQIGAGGEVQVHIRQGCVPGYGRACNRERR</sequence>
<name>C2ESX8_9LACO</name>
<dbReference type="Proteomes" id="UP000004483">
    <property type="component" value="Unassembled WGS sequence"/>
</dbReference>
<evidence type="ECO:0000313" key="3">
    <source>
        <dbReference type="Proteomes" id="UP000004483"/>
    </source>
</evidence>
<reference evidence="2 3" key="1">
    <citation type="submission" date="2009-01" db="EMBL/GenBank/DDBJ databases">
        <authorList>
            <person name="Qin X."/>
            <person name="Bachman B."/>
            <person name="Battles P."/>
            <person name="Bell A."/>
            <person name="Bess C."/>
            <person name="Bickham C."/>
            <person name="Chaboub L."/>
            <person name="Chen D."/>
            <person name="Coyle M."/>
            <person name="Deiros D.R."/>
            <person name="Dinh H."/>
            <person name="Forbes L."/>
            <person name="Fowler G."/>
            <person name="Francisco L."/>
            <person name="Fu Q."/>
            <person name="Gubbala S."/>
            <person name="Hale W."/>
            <person name="Han Y."/>
            <person name="Hemphill L."/>
            <person name="Highlander S.K."/>
            <person name="Hirani K."/>
            <person name="Hogues M."/>
            <person name="Jackson L."/>
            <person name="Jakkamsetti A."/>
            <person name="Javaid M."/>
            <person name="Jiang H."/>
            <person name="Korchina V."/>
            <person name="Kovar C."/>
            <person name="Lara F."/>
            <person name="Lee S."/>
            <person name="Mata R."/>
            <person name="Mathew T."/>
            <person name="Moen C."/>
            <person name="Morales K."/>
            <person name="Munidasa M."/>
            <person name="Nazareth L."/>
            <person name="Ngo R."/>
            <person name="Nguyen L."/>
            <person name="Okwuonu G."/>
            <person name="Ongeri F."/>
            <person name="Patil S."/>
            <person name="Petrosino J."/>
            <person name="Pham C."/>
            <person name="Pham P."/>
            <person name="Pu L.-L."/>
            <person name="Puazo M."/>
            <person name="Raj R."/>
            <person name="Reid J."/>
            <person name="Rouhana J."/>
            <person name="Saada N."/>
            <person name="Shang Y."/>
            <person name="Simmons D."/>
            <person name="Thornton R."/>
            <person name="Warren J."/>
            <person name="Weissenberger G."/>
            <person name="Zhang J."/>
            <person name="Zhang L."/>
            <person name="Zhou C."/>
            <person name="Zhu D."/>
            <person name="Muzny D."/>
            <person name="Worley K."/>
            <person name="Gibbs R."/>
        </authorList>
    </citation>
    <scope>NUCLEOTIDE SEQUENCE [LARGE SCALE GENOMIC DNA]</scope>
    <source>
        <strain evidence="2 3">ATCC 49540</strain>
    </source>
</reference>
<feature type="region of interest" description="Disordered" evidence="1">
    <location>
        <begin position="1"/>
        <end position="22"/>
    </location>
</feature>
<proteinExistence type="predicted"/>
<evidence type="ECO:0000256" key="1">
    <source>
        <dbReference type="SAM" id="MobiDB-lite"/>
    </source>
</evidence>
<accession>C2ESX8</accession>
<organism evidence="2 3">
    <name type="scientific">Limosilactobacillus vaginalis DSM 5837 = ATCC 49540</name>
    <dbReference type="NCBI Taxonomy" id="1423814"/>
    <lineage>
        <taxon>Bacteria</taxon>
        <taxon>Bacillati</taxon>
        <taxon>Bacillota</taxon>
        <taxon>Bacilli</taxon>
        <taxon>Lactobacillales</taxon>
        <taxon>Lactobacillaceae</taxon>
        <taxon>Limosilactobacillus</taxon>
    </lineage>
</organism>
<comment type="caution">
    <text evidence="2">The sequence shown here is derived from an EMBL/GenBank/DDBJ whole genome shotgun (WGS) entry which is preliminary data.</text>
</comment>
<feature type="compositionally biased region" description="Basic and acidic residues" evidence="1">
    <location>
        <begin position="8"/>
        <end position="22"/>
    </location>
</feature>
<feature type="non-terminal residue" evidence="2">
    <location>
        <position position="1"/>
    </location>
</feature>
<dbReference type="AlphaFoldDB" id="C2ESX8"/>
<evidence type="ECO:0000313" key="2">
    <source>
        <dbReference type="EMBL" id="EEJ40989.1"/>
    </source>
</evidence>